<feature type="domain" description="BEACH-type PH" evidence="3">
    <location>
        <begin position="2890"/>
        <end position="3074"/>
    </location>
</feature>
<feature type="region of interest" description="Disordered" evidence="1">
    <location>
        <begin position="1005"/>
        <end position="1037"/>
    </location>
</feature>
<dbReference type="SUPFAM" id="SSF49899">
    <property type="entry name" value="Concanavalin A-like lectins/glucanases"/>
    <property type="match status" value="1"/>
</dbReference>
<dbReference type="SUPFAM" id="SSF50729">
    <property type="entry name" value="PH domain-like"/>
    <property type="match status" value="1"/>
</dbReference>
<feature type="compositionally biased region" description="Pro residues" evidence="1">
    <location>
        <begin position="3723"/>
        <end position="3732"/>
    </location>
</feature>
<dbReference type="PROSITE" id="PS50197">
    <property type="entry name" value="BEACH"/>
    <property type="match status" value="2"/>
</dbReference>
<feature type="domain" description="BEACH" evidence="2">
    <location>
        <begin position="3084"/>
        <end position="3377"/>
    </location>
</feature>
<evidence type="ECO:0000259" key="2">
    <source>
        <dbReference type="PROSITE" id="PS50197"/>
    </source>
</evidence>
<feature type="compositionally biased region" description="Low complexity" evidence="1">
    <location>
        <begin position="27"/>
        <end position="45"/>
    </location>
</feature>
<dbReference type="Pfam" id="PF02138">
    <property type="entry name" value="Beach"/>
    <property type="match status" value="2"/>
</dbReference>
<name>A0A0S4IPI8_BODSA</name>
<gene>
    <name evidence="4" type="ORF">BSAL_55220</name>
</gene>
<keyword evidence="5" id="KW-1185">Reference proteome</keyword>
<dbReference type="EMBL" id="CYKH01000152">
    <property type="protein sequence ID" value="CUE73475.1"/>
    <property type="molecule type" value="Genomic_DNA"/>
</dbReference>
<evidence type="ECO:0000313" key="4">
    <source>
        <dbReference type="EMBL" id="CUE73475.1"/>
    </source>
</evidence>
<dbReference type="CDD" id="cd06071">
    <property type="entry name" value="Beach"/>
    <property type="match status" value="1"/>
</dbReference>
<protein>
    <recommendedName>
        <fullName evidence="6">BEACH domain-containing protein</fullName>
    </recommendedName>
</protein>
<dbReference type="Proteomes" id="UP000051952">
    <property type="component" value="Unassembled WGS sequence"/>
</dbReference>
<organism evidence="4 5">
    <name type="scientific">Bodo saltans</name>
    <name type="common">Flagellated protozoan</name>
    <dbReference type="NCBI Taxonomy" id="75058"/>
    <lineage>
        <taxon>Eukaryota</taxon>
        <taxon>Discoba</taxon>
        <taxon>Euglenozoa</taxon>
        <taxon>Kinetoplastea</taxon>
        <taxon>Metakinetoplastina</taxon>
        <taxon>Eubodonida</taxon>
        <taxon>Bodonidae</taxon>
        <taxon>Bodo</taxon>
    </lineage>
</organism>
<dbReference type="InterPro" id="IPR036372">
    <property type="entry name" value="BEACH_dom_sf"/>
</dbReference>
<dbReference type="InterPro" id="IPR036322">
    <property type="entry name" value="WD40_repeat_dom_sf"/>
</dbReference>
<evidence type="ECO:0000259" key="3">
    <source>
        <dbReference type="PROSITE" id="PS51783"/>
    </source>
</evidence>
<feature type="region of interest" description="Disordered" evidence="1">
    <location>
        <begin position="3714"/>
        <end position="3738"/>
    </location>
</feature>
<dbReference type="PANTHER" id="PTHR13743">
    <property type="entry name" value="BEIGE/BEACH-RELATED"/>
    <property type="match status" value="1"/>
</dbReference>
<dbReference type="Gene3D" id="1.10.1540.10">
    <property type="entry name" value="BEACH domain"/>
    <property type="match status" value="2"/>
</dbReference>
<feature type="region of interest" description="Disordered" evidence="1">
    <location>
        <begin position="27"/>
        <end position="66"/>
    </location>
</feature>
<feature type="region of interest" description="Disordered" evidence="1">
    <location>
        <begin position="3480"/>
        <end position="3517"/>
    </location>
</feature>
<feature type="region of interest" description="Disordered" evidence="1">
    <location>
        <begin position="2141"/>
        <end position="2171"/>
    </location>
</feature>
<dbReference type="PROSITE" id="PS51783">
    <property type="entry name" value="PH_BEACH"/>
    <property type="match status" value="1"/>
</dbReference>
<dbReference type="SUPFAM" id="SSF81837">
    <property type="entry name" value="BEACH domain"/>
    <property type="match status" value="2"/>
</dbReference>
<reference evidence="5" key="1">
    <citation type="submission" date="2015-09" db="EMBL/GenBank/DDBJ databases">
        <authorList>
            <consortium name="Pathogen Informatics"/>
        </authorList>
    </citation>
    <scope>NUCLEOTIDE SEQUENCE [LARGE SCALE GENOMIC DNA]</scope>
    <source>
        <strain evidence="5">Lake Konstanz</strain>
    </source>
</reference>
<dbReference type="InterPro" id="IPR000409">
    <property type="entry name" value="BEACH_dom"/>
</dbReference>
<feature type="compositionally biased region" description="Polar residues" evidence="1">
    <location>
        <begin position="2158"/>
        <end position="2171"/>
    </location>
</feature>
<feature type="domain" description="BEACH" evidence="2">
    <location>
        <begin position="3372"/>
        <end position="3476"/>
    </location>
</feature>
<dbReference type="InterPro" id="IPR023362">
    <property type="entry name" value="PH-BEACH_dom"/>
</dbReference>
<feature type="compositionally biased region" description="Polar residues" evidence="1">
    <location>
        <begin position="1005"/>
        <end position="1020"/>
    </location>
</feature>
<feature type="region of interest" description="Disordered" evidence="1">
    <location>
        <begin position="424"/>
        <end position="447"/>
    </location>
</feature>
<feature type="region of interest" description="Disordered" evidence="1">
    <location>
        <begin position="2310"/>
        <end position="2336"/>
    </location>
</feature>
<dbReference type="SMART" id="SM01026">
    <property type="entry name" value="Beach"/>
    <property type="match status" value="1"/>
</dbReference>
<evidence type="ECO:0000313" key="5">
    <source>
        <dbReference type="Proteomes" id="UP000051952"/>
    </source>
</evidence>
<evidence type="ECO:0008006" key="6">
    <source>
        <dbReference type="Google" id="ProtNLM"/>
    </source>
</evidence>
<dbReference type="OrthoDB" id="26681at2759"/>
<sequence length="4022" mass="432507">MSFNDNSSSAANRRSATSLYREFGMIPTSVSTPSQSSPLDSASYPLVEPSTATSARSSMTGEVGTTAQLSSSSSAAAASVVSPTSPVSLLRLWQQVEMCKDNPIRQKSIIVDSLYEPFVTQCVSSASAPYRQAFGDGSSLVSVLCRLLCTDARSSLRAGFPECASTAKALLDEPTHMIMLSYFSTICDPTFFPGSVELRYLDSIVRILALHNIPSILISLHRTFLDLVEDAKRTIHSTITPQMAAADQKYLALLQNFLSFQHTNTQPLLADILQVNGIVHIAETISTALTVPFWASGSIAELAASMLLSLLHRNELKAVAFSGRVIEEVETVLVDGILKDADSATEEFGDASKSTLKLTALTQCLAVLLALRKNFCTPFNANIDFGLVVTVLLSIQESMASQRRLTQRLLSILNDFMVTPLGPSGQGGSKSDGSGSSSSGGGGGGKQPGKGFSFSALASHVGKMVSSAVASGDKAKSNDNSAWKVITASQVVEGMCQFIICAANDDARILVAQNLFEFLQVPKSVEPAFLLTQLTSIAESVPTMSLHLLTEFLQVAEDVAHRHDASNVLIVLSRKLTDVENTPELHILKLISFFASLGTRSHVAANAVLACGAIRNSTKLVEMIGCFSCASELLHHIHHLWMTVCRVPGCADLFESSGTAEVVTRSMLFFGLARAVRPEPMGKGSVTNRIPATPLQPQAQQQAVEGAQLRREILRVSREALATLISTRSNAVHVLLDRLLQHTGKVVWTDEVSCLLGALAYVLHSASDSRCATEAIKGNAIELCLSLLQSVESENNRVDEETALLSTCLTAMLPCVRFSEVGRMLAVSIPTSLVGSTALCQMLADLSLGSTRDPRHVESLLLWYDIVLSATPLQDPIEDWRTSWSGRMPGGSAADKKSSSAVDTSSPVASFQRLGNAVGGSDGTIGPFVVPRSKRFFCELTFPLLELCRWYRAEVLNEEITIDSPARRPSHSVLPTTPAAVVVEPSVPSPAVSLEDLTASTLDISSAQDGVTPTRSQPQQHLDDDEASVSSPQRRPLRRHSLRELAQLVRAVASRLAAPLSDPTFAEFVLRLGLYDLVPFIANVAASNDLKRHFFFDESTLSAAMYSNNNNAGVTPSTSFQALDQQESLGATTTMLNDGGTPITNAPKRTLTQRNLTSSRQVQLFRIIRMWQAAVVPRVAFNPDRNTQSVTDRNGGVGCAVGSSTTGVDPCRVDFPHHIQFFGSGGAEGDVRRCGEEGWPSPDGYSVCAWCWWVDLESGGADGAPRTEFNANARSTTSRSVLPIWQCEWRELPDPTSPVSNITCYVDLVEKKTMLDILYNAIHHTVELPLIAPSTWAHIAVSHQRNRLFNSEVSVYMDGALVKKTTLTYPLTALTQATGFSPCKQFHCRLGFPAQQLSSGPMIMGVEGDNASMTQHRVQNFARGDDTMLRLKLGPFQVYNSPLSQASIMSLFAASVHNLQAGRWFANGDASVSTSAVVFDRAVLNFLAASASNDLLQSTVQSGQCSFVAAPQSRDTLLVSVHPSAAALADASFRYLDNHDWTLVNLADASSRSTFTLYGPHSEPTVSCVDAAHALVACGGTTEWMNWLSMITDIDVEDVDDDPQADDTDGCASDNGELDLSYNAALTTQESVSWGLTTAVVANSASNSPSGAWSLRKLARGAISVIASCVARVSVKELRHRAFYYNIALLIRKNPRLFLVPSTPSDTHLPFGRALDGTINSTTTLPTNSLDDARAFATIASLCFTLVHADGAALGSRALTDEQICRRSLLLPVLSNTALFEMVFAKTSIWANLPHSSAISVLQYIAVALHPGNRYRRLNARRMQANGFMTSFVYGIVRHYVPLAVLPTVMDTMSAYISAMDDDGSTVSEILTFLAASVPTGAEEDNSGVEKRLGSRLAMVAPEYIALVRNLLLKSIVELAAVPISSSAGDTATPSTGAAAAAAAAGAPVANRTLLQTIAEVVPLSWVHAMTGPYSHPSTVALALQLTVVLLQYQQPFRQRAERSNLLHLLTVNLSHYSHQPDITSLLLHGFLGHSRDVLVFQSALLDDNLAPNPHRGVPFLIHLVMSLQKCNAISSRDPSQIESATKYYDQAPACAYFSQVNRFMSRASVVRGARRLRAVMHLVRCIRILQKNVELGRSRRGTTASASVASPAGAHRASSSTQQLSTADVTTPVANRASTRRCDLMSPAEHQRKLQDECLRRMDLVSRVLNWAAFAFLKHDYVACALFNPGALCASSSGISMSASSSLPNGLNPTAIASFQALPQLYGETYPIDFLSWMVVCALGQADPLHVVSNGSQLRGNRFLETVAAPEASPQGATAPRTGSDDDEPGDGFGAEAALSATSGAIDGDASRGDAAATQCRSAGLDRLPPPAYEPLFQACCNMYVAMMELQVRDYVAIYVGKQNIKTSPFALVLHHVLCLCPSGIGDEAESWYHAALISLWLQTTTRALQRHSLQGDRGHHLSKNCVSVGHYVVERLLSGLPTPPGAVMEFLTVLLGALQYSDHIKQTRHLILEWGCFILSPKFHNNNLKEAQVARDLIFTHRHVLFGPHVLGQATIDAQRHLLVKMLELSAVLITNYDSTQTPEAQRIAELWLTVLQAMKQSPALSYVLAEGCGLVKTSSSAHHHYDFLHGGFDILYHRIGATSMFLSWFADTRYAIKDYLTHHAPVQPFHQLKLPPTAGLVVLGKKYMKWVCGSVKLMQKSRSKQAQKAESAVLHVTQSYEKLLSTGTFVDPKLLLQRDYARSDVLVVASPSPEELQQQEELYEASTSATHCRPVFKNYWTPHAGGVRSTRWYASEARSQSRLVDLNGEPLGVYFSDVPVAMVPLLAGSTVDGMHVHHQPTMSNASNNSASSASLPLNTAATGNTHGLKPNAIQILHRILDAGSVQPKDSRILWIGNVYYIVGTESVICTLVLTRTEMVWISHSQATKHGDFFITQIATHTAADKAHKKRSAPGAAAIAIQDAIGRFLPKASAFVASATGVSSAKLASLSTHRHSQYYRQLRTEALQRDHAAFVSATPLSSLSAAHHRRFQHQNAALEVASECGASHFFVVLDHDMNMTSDARNRLADALRSTHSGMIIETEKTKEAKVLSAQKRWVKGALSTRSYLAVLNDAASRTTSDLSQYPVMPWVLSQYDEIFVDLNDPSNYRDLSKPMGAINPANAVQIKHRFDDWPDDTQPPFHYGTHYSTSAVAMYYLVRLEPKVVTSHANQGGRLDVADRLFHSVAEAWLSASGAGSDVKELVPEFFSTACWVRNDNSIALGERRDGVSLNHVVLPPWCGGRPDVFTATLCEAIESDTVGASIHEWFDLVFGFRQRGEEAVKALNIFHHLSYDEGLETAMEAASNEEDRNCMLGAENSIALGERRDGVSLNHVVLPPWCGGRPDVFTATLCEAIESDTVGASIHEWFDLVFGFRQRGEEAIKALNIFHHLSYDEGLETAMEAASNEEDRKAIVASVDNFGLTPRQLFSVPHPARAMMGGGSHAATNTVGSSGSPAATTTTTAAASSPQQPLPASPAPRQITFLAALGQLVKRTQHFVLHVPASPISHQRLTNETITEVQLLDSMIYASTTSAKYCGKKAMLVVYVEESSSSVHVSSLASPSGGGPSAAPGGVAVAQNAGGGGGNNSAASGQGPSQNSLFSGTGLVLPGCTSFGSGWVTSVCASACGNIVVCGTNKGCVVVYGRSTADSAFSISNFIYAAQVGAMKEKSTTLKSPVVATNSPPTPAPPPPSSASRSQGRVRLVQLWNDGQLLVSTEPGTLSAWHVTNKAAAFCFAVDVAAEIHDHTATVLQQQRNQSSSFDATTVLITTASFTVRSPQVLSSLSPVAHVVRFVCRDEEHKHYYVATDHHVLVLSSIGAVLSVLWVEGTNPFDPNTPSQPALAASTIPSVGLTSSSASASFSTRSNGALGSAVLSSQTLVEPITSIAYCNFKCHSSINVLMCGHANGCASVWTVFADVSPSSPSIRSIRFHSCLAVEKGTAVTSIAPVMETSMVIFGLSGGGVVVLGLPPNVVVEGGESGAN</sequence>
<feature type="compositionally biased region" description="Low complexity" evidence="1">
    <location>
        <begin position="3491"/>
        <end position="3510"/>
    </location>
</feature>
<feature type="compositionally biased region" description="Polar residues" evidence="1">
    <location>
        <begin position="50"/>
        <end position="60"/>
    </location>
</feature>
<accession>A0A0S4IPI8</accession>
<dbReference type="PANTHER" id="PTHR13743:SF123">
    <property type="entry name" value="PROTEIN FAN"/>
    <property type="match status" value="1"/>
</dbReference>
<feature type="compositionally biased region" description="Gly residues" evidence="1">
    <location>
        <begin position="438"/>
        <end position="447"/>
    </location>
</feature>
<dbReference type="InterPro" id="IPR050865">
    <property type="entry name" value="BEACH_Domain"/>
</dbReference>
<dbReference type="InterPro" id="IPR013320">
    <property type="entry name" value="ConA-like_dom_sf"/>
</dbReference>
<dbReference type="SUPFAM" id="SSF50978">
    <property type="entry name" value="WD40 repeat-like"/>
    <property type="match status" value="1"/>
</dbReference>
<evidence type="ECO:0000256" key="1">
    <source>
        <dbReference type="SAM" id="MobiDB-lite"/>
    </source>
</evidence>
<proteinExistence type="predicted"/>
<dbReference type="VEuPathDB" id="TriTrypDB:BSAL_55220"/>